<dbReference type="SUPFAM" id="SSF52540">
    <property type="entry name" value="P-loop containing nucleoside triphosphate hydrolases"/>
    <property type="match status" value="1"/>
</dbReference>
<name>A0ABM3VEQ4_MUSDO</name>
<feature type="domain" description="Orc1-like AAA ATPase" evidence="7">
    <location>
        <begin position="12"/>
        <end position="149"/>
    </location>
</feature>
<dbReference type="InterPro" id="IPR020796">
    <property type="entry name" value="ORC5"/>
</dbReference>
<dbReference type="InterPro" id="IPR048866">
    <property type="entry name" value="ORC5_lid"/>
</dbReference>
<evidence type="ECO:0000259" key="8">
    <source>
        <dbReference type="Pfam" id="PF14630"/>
    </source>
</evidence>
<evidence type="ECO:0000259" key="7">
    <source>
        <dbReference type="Pfam" id="PF13191"/>
    </source>
</evidence>
<dbReference type="PANTHER" id="PTHR12705">
    <property type="entry name" value="ORIGIN RECOGNITION COMPLEX SUBUNIT 5"/>
    <property type="match status" value="1"/>
</dbReference>
<dbReference type="Proteomes" id="UP001652621">
    <property type="component" value="Unplaced"/>
</dbReference>
<accession>A0ABM3VEQ4</accession>
<dbReference type="GeneID" id="109612292"/>
<comment type="similarity">
    <text evidence="2">Belongs to the ORC5 family.</text>
</comment>
<keyword evidence="5" id="KW-0067">ATP-binding</keyword>
<evidence type="ECO:0000256" key="1">
    <source>
        <dbReference type="ARBA" id="ARBA00004123"/>
    </source>
</evidence>
<keyword evidence="4" id="KW-0547">Nucleotide-binding</keyword>
<feature type="domain" description="ORC5 lid" evidence="9">
    <location>
        <begin position="225"/>
        <end position="291"/>
    </location>
</feature>
<dbReference type="Pfam" id="PF13191">
    <property type="entry name" value="AAA_16"/>
    <property type="match status" value="1"/>
</dbReference>
<feature type="domain" description="Origin recognition complex subunit 5 C-terminal" evidence="8">
    <location>
        <begin position="324"/>
        <end position="459"/>
    </location>
</feature>
<organism evidence="10 11">
    <name type="scientific">Musca domestica</name>
    <name type="common">House fly</name>
    <dbReference type="NCBI Taxonomy" id="7370"/>
    <lineage>
        <taxon>Eukaryota</taxon>
        <taxon>Metazoa</taxon>
        <taxon>Ecdysozoa</taxon>
        <taxon>Arthropoda</taxon>
        <taxon>Hexapoda</taxon>
        <taxon>Insecta</taxon>
        <taxon>Pterygota</taxon>
        <taxon>Neoptera</taxon>
        <taxon>Endopterygota</taxon>
        <taxon>Diptera</taxon>
        <taxon>Brachycera</taxon>
        <taxon>Muscomorpha</taxon>
        <taxon>Muscoidea</taxon>
        <taxon>Muscidae</taxon>
        <taxon>Musca</taxon>
    </lineage>
</organism>
<evidence type="ECO:0000256" key="5">
    <source>
        <dbReference type="ARBA" id="ARBA00022840"/>
    </source>
</evidence>
<dbReference type="PANTHER" id="PTHR12705:SF0">
    <property type="entry name" value="ORIGIN RECOGNITION COMPLEX SUBUNIT 5"/>
    <property type="match status" value="1"/>
</dbReference>
<dbReference type="InterPro" id="IPR027417">
    <property type="entry name" value="P-loop_NTPase"/>
</dbReference>
<protein>
    <submittedName>
        <fullName evidence="11">Origin recognition complex subunit 5-like</fullName>
    </submittedName>
</protein>
<sequence length="463" mass="52794">MYTTELLENRYPCRTDFIRILYCMVSKSEENFPSAIYISGHTGTGKTAIVKDFLNIHAECENNRTVLVNCVECYTTKILYEHILEELVLGGTRCDNFKEFVEILRQAKNVEQSGFVVALDNADRLRDMDNNILPSLLRLQEFTGLNICVLLISQIPLEKYYCKTGVSEVISLYTPQYTKVETLKILSGSFENTVHMLKCRINDNCDAKVQRNQLVIVEQITQEFYNNYLNIFLSVFYKACRDVPELKITASKCFFTYMEPVLNGNVELSDVARLWRNIAVPLRSSLSQVYMRFDKVESEMLSNHNLEGNLADNSLRKLARAFELPFYGKYLLIAAFLASHNSANQDKRLFVKHHGKQRKRLQSVNAKAKVAEKMSSSLGPKSFSLDRLLAIFYAILDEKVGLTCNLLSQISTLVHLKLLGFVSGENNVMDGSARLQCTVGLEFILYIGKVVGFNVYQYLCDFA</sequence>
<dbReference type="Pfam" id="PF14630">
    <property type="entry name" value="ORC5_C"/>
    <property type="match status" value="1"/>
</dbReference>
<reference evidence="11" key="1">
    <citation type="submission" date="2025-08" db="UniProtKB">
        <authorList>
            <consortium name="RefSeq"/>
        </authorList>
    </citation>
    <scope>IDENTIFICATION</scope>
    <source>
        <strain evidence="11">Aabys</strain>
        <tissue evidence="11">Whole body</tissue>
    </source>
</reference>
<keyword evidence="6" id="KW-0539">Nucleus</keyword>
<keyword evidence="3" id="KW-0235">DNA replication</keyword>
<dbReference type="RefSeq" id="XP_058984265.1">
    <property type="nucleotide sequence ID" value="XM_059128282.1"/>
</dbReference>
<evidence type="ECO:0000259" key="9">
    <source>
        <dbReference type="Pfam" id="PF21639"/>
    </source>
</evidence>
<evidence type="ECO:0000256" key="4">
    <source>
        <dbReference type="ARBA" id="ARBA00022741"/>
    </source>
</evidence>
<evidence type="ECO:0000256" key="3">
    <source>
        <dbReference type="ARBA" id="ARBA00022705"/>
    </source>
</evidence>
<dbReference type="InterPro" id="IPR041664">
    <property type="entry name" value="AAA_16"/>
</dbReference>
<evidence type="ECO:0000313" key="10">
    <source>
        <dbReference type="Proteomes" id="UP001652621"/>
    </source>
</evidence>
<evidence type="ECO:0000256" key="2">
    <source>
        <dbReference type="ARBA" id="ARBA00006269"/>
    </source>
</evidence>
<dbReference type="Pfam" id="PF21639">
    <property type="entry name" value="ORC5_lid"/>
    <property type="match status" value="1"/>
</dbReference>
<evidence type="ECO:0000313" key="11">
    <source>
        <dbReference type="RefSeq" id="XP_058984265.1"/>
    </source>
</evidence>
<evidence type="ECO:0000256" key="6">
    <source>
        <dbReference type="ARBA" id="ARBA00023242"/>
    </source>
</evidence>
<keyword evidence="10" id="KW-1185">Reference proteome</keyword>
<gene>
    <name evidence="11" type="primary">LOC109612292</name>
</gene>
<dbReference type="InterPro" id="IPR047088">
    <property type="entry name" value="ORC5_C"/>
</dbReference>
<comment type="subcellular location">
    <subcellularLocation>
        <location evidence="1">Nucleus</location>
    </subcellularLocation>
</comment>
<dbReference type="Gene3D" id="3.40.50.300">
    <property type="entry name" value="P-loop containing nucleotide triphosphate hydrolases"/>
    <property type="match status" value="1"/>
</dbReference>
<proteinExistence type="inferred from homology"/>